<dbReference type="Proteomes" id="UP000530850">
    <property type="component" value="Unassembled WGS sequence"/>
</dbReference>
<proteinExistence type="predicted"/>
<dbReference type="GO" id="GO:0005524">
    <property type="term" value="F:ATP binding"/>
    <property type="evidence" value="ECO:0007669"/>
    <property type="project" value="UniProtKB-UniRule"/>
</dbReference>
<dbReference type="RefSeq" id="WP_123184692.1">
    <property type="nucleotide sequence ID" value="NZ_JACHYA010000001.1"/>
</dbReference>
<dbReference type="GO" id="GO:0016787">
    <property type="term" value="F:hydrolase activity"/>
    <property type="evidence" value="ECO:0007669"/>
    <property type="project" value="UniProtKB-UniRule"/>
</dbReference>
<gene>
    <name evidence="8" type="ORF">FHR31_000239</name>
</gene>
<dbReference type="SUPFAM" id="SSF52540">
    <property type="entry name" value="P-loop containing nucleoside triphosphate hydrolases"/>
    <property type="match status" value="1"/>
</dbReference>
<evidence type="ECO:0000256" key="4">
    <source>
        <dbReference type="ARBA" id="ARBA00022840"/>
    </source>
</evidence>
<dbReference type="Gene3D" id="1.10.10.160">
    <property type="match status" value="1"/>
</dbReference>
<evidence type="ECO:0000256" key="5">
    <source>
        <dbReference type="ARBA" id="ARBA00023125"/>
    </source>
</evidence>
<dbReference type="PANTHER" id="PTHR11070:SF2">
    <property type="entry name" value="ATP-DEPENDENT DNA HELICASE SRS2"/>
    <property type="match status" value="1"/>
</dbReference>
<dbReference type="InterPro" id="IPR027417">
    <property type="entry name" value="P-loop_NTPase"/>
</dbReference>
<name>A0A7W5GPH8_9ACTN</name>
<evidence type="ECO:0000313" key="9">
    <source>
        <dbReference type="Proteomes" id="UP000530850"/>
    </source>
</evidence>
<evidence type="ECO:0000256" key="3">
    <source>
        <dbReference type="ARBA" id="ARBA00022806"/>
    </source>
</evidence>
<dbReference type="Pfam" id="PF00580">
    <property type="entry name" value="UvrD-helicase"/>
    <property type="match status" value="1"/>
</dbReference>
<dbReference type="InterPro" id="IPR014016">
    <property type="entry name" value="UvrD-like_ATP-bd"/>
</dbReference>
<evidence type="ECO:0000256" key="6">
    <source>
        <dbReference type="PROSITE-ProRule" id="PRU00560"/>
    </source>
</evidence>
<dbReference type="InterPro" id="IPR013986">
    <property type="entry name" value="DExx_box_DNA_helicase_dom_sf"/>
</dbReference>
<protein>
    <recommendedName>
        <fullName evidence="7">UvrD-like helicase ATP-binding domain-containing protein</fullName>
    </recommendedName>
</protein>
<evidence type="ECO:0000256" key="1">
    <source>
        <dbReference type="ARBA" id="ARBA00022741"/>
    </source>
</evidence>
<feature type="binding site" evidence="6">
    <location>
        <begin position="16"/>
        <end position="23"/>
    </location>
    <ligand>
        <name>ATP</name>
        <dbReference type="ChEBI" id="CHEBI:30616"/>
    </ligand>
</feature>
<dbReference type="EMBL" id="JACHYA010000001">
    <property type="protein sequence ID" value="MBB3170459.1"/>
    <property type="molecule type" value="Genomic_DNA"/>
</dbReference>
<dbReference type="GO" id="GO:0003677">
    <property type="term" value="F:DNA binding"/>
    <property type="evidence" value="ECO:0007669"/>
    <property type="project" value="UniProtKB-KW"/>
</dbReference>
<keyword evidence="1 6" id="KW-0547">Nucleotide-binding</keyword>
<dbReference type="GO" id="GO:0043138">
    <property type="term" value="F:3'-5' DNA helicase activity"/>
    <property type="evidence" value="ECO:0007669"/>
    <property type="project" value="TreeGrafter"/>
</dbReference>
<keyword evidence="4 6" id="KW-0067">ATP-binding</keyword>
<accession>A0A7W5GPH8</accession>
<evidence type="ECO:0000259" key="7">
    <source>
        <dbReference type="PROSITE" id="PS51198"/>
    </source>
</evidence>
<organism evidence="8 9">
    <name type="scientific">Parvibacter caecicola</name>
    <dbReference type="NCBI Taxonomy" id="747645"/>
    <lineage>
        <taxon>Bacteria</taxon>
        <taxon>Bacillati</taxon>
        <taxon>Actinomycetota</taxon>
        <taxon>Coriobacteriia</taxon>
        <taxon>Coriobacteriales</taxon>
        <taxon>Coriobacteriaceae</taxon>
        <taxon>Parvibacter</taxon>
    </lineage>
</organism>
<keyword evidence="5" id="KW-0238">DNA-binding</keyword>
<dbReference type="GO" id="GO:0000725">
    <property type="term" value="P:recombinational repair"/>
    <property type="evidence" value="ECO:0007669"/>
    <property type="project" value="TreeGrafter"/>
</dbReference>
<dbReference type="PANTHER" id="PTHR11070">
    <property type="entry name" value="UVRD / RECB / PCRA DNA HELICASE FAMILY MEMBER"/>
    <property type="match status" value="1"/>
</dbReference>
<sequence length="637" mass="68126">MTLTLRTAPEVVLYKGAVGTGKTSALVAAAAEKVAAGAAPESLLVFASTPDAAAQLEKRLAAAGVGAVRVTTPRAFCLEVLSTPAAREATGRDPRLVSSFEQAFIMEDMKVSGLKIKRLREMLKFFYRGWTELSGEDPEWLVTAEEESVHGMLKGTLGFTRSILEPELAALTWGYLHGHEDALAAVSVDHVLVDDYQQLSRASQFVANMVARQSVTAAADPLACIEVYDSYPYGAGVDELEQAGAEVRALEDCHLCGASLHAAQVLADELEAGAVVLGNPDNLDASVSFGEFPCDTSHDEFSSIAQRVGQLSEAGVTAEDIFLLTFNKQWARQLKRYLTEQGIAVNSAFDGRLAAGDYRDYARCAPARVITALQLAADPENCLAWRCWIGFGDYLGNSAALSEIYAWAKDKGYNLLETLQALTAMDAGAASLISAGAGRIVAAYRSGCAVVEQVDGLSGLELIRKLVAAVDATAPASVRETIIPEKVEEMVVSFCAPVPGAATAKVIAATVTDRLTDSRLEGNGGVMMGSGAHVVGSSPKALLVCGFDNGFIPERDYFDTTVVTLDKQEKMHEADTRFLYTVLGKATDQLQVSYFTSIDLVGAEKLKLKVDRIRLKNGMRMARLTASEFLPVILPTD</sequence>
<keyword evidence="2 6" id="KW-0378">Hydrolase</keyword>
<dbReference type="Gene3D" id="3.40.50.300">
    <property type="entry name" value="P-loop containing nucleotide triphosphate hydrolases"/>
    <property type="match status" value="1"/>
</dbReference>
<keyword evidence="3 6" id="KW-0347">Helicase</keyword>
<dbReference type="InterPro" id="IPR000212">
    <property type="entry name" value="DNA_helicase_UvrD/REP"/>
</dbReference>
<dbReference type="AlphaFoldDB" id="A0A7W5GPH8"/>
<comment type="caution">
    <text evidence="8">The sequence shown here is derived from an EMBL/GenBank/DDBJ whole genome shotgun (WGS) entry which is preliminary data.</text>
</comment>
<reference evidence="8 9" key="1">
    <citation type="submission" date="2020-08" db="EMBL/GenBank/DDBJ databases">
        <title>Sequencing the genomes of 1000 actinobacteria strains.</title>
        <authorList>
            <person name="Klenk H.-P."/>
        </authorList>
    </citation>
    <scope>NUCLEOTIDE SEQUENCE [LARGE SCALE GENOMIC DNA]</scope>
    <source>
        <strain evidence="8 9">DSM 22242</strain>
    </source>
</reference>
<dbReference type="PROSITE" id="PS51198">
    <property type="entry name" value="UVRD_HELICASE_ATP_BIND"/>
    <property type="match status" value="1"/>
</dbReference>
<feature type="domain" description="UvrD-like helicase ATP-binding" evidence="7">
    <location>
        <begin position="1"/>
        <end position="262"/>
    </location>
</feature>
<dbReference type="GeneID" id="93356010"/>
<evidence type="ECO:0000256" key="2">
    <source>
        <dbReference type="ARBA" id="ARBA00022801"/>
    </source>
</evidence>
<evidence type="ECO:0000313" key="8">
    <source>
        <dbReference type="EMBL" id="MBB3170459.1"/>
    </source>
</evidence>